<dbReference type="GO" id="GO:0003676">
    <property type="term" value="F:nucleic acid binding"/>
    <property type="evidence" value="ECO:0007669"/>
    <property type="project" value="InterPro"/>
</dbReference>
<accession>A0A151I0D4</accession>
<proteinExistence type="predicted"/>
<organism evidence="1 2">
    <name type="scientific">Atta colombica</name>
    <dbReference type="NCBI Taxonomy" id="520822"/>
    <lineage>
        <taxon>Eukaryota</taxon>
        <taxon>Metazoa</taxon>
        <taxon>Ecdysozoa</taxon>
        <taxon>Arthropoda</taxon>
        <taxon>Hexapoda</taxon>
        <taxon>Insecta</taxon>
        <taxon>Pterygota</taxon>
        <taxon>Neoptera</taxon>
        <taxon>Endopterygota</taxon>
        <taxon>Hymenoptera</taxon>
        <taxon>Apocrita</taxon>
        <taxon>Aculeata</taxon>
        <taxon>Formicoidea</taxon>
        <taxon>Formicidae</taxon>
        <taxon>Myrmicinae</taxon>
        <taxon>Atta</taxon>
    </lineage>
</organism>
<dbReference type="EMBL" id="KQ976672">
    <property type="protein sequence ID" value="KYM78247.1"/>
    <property type="molecule type" value="Genomic_DNA"/>
</dbReference>
<evidence type="ECO:0000313" key="2">
    <source>
        <dbReference type="Proteomes" id="UP000078540"/>
    </source>
</evidence>
<name>A0A151I0D4_9HYME</name>
<sequence>MRVTRGCPVILIGFGSSPELRRDRGGDRGRLTSHDIRAIPLSARFNRERNEIWFMHDGAPAHFSRTVREFLNNNYINNNYINSWIEEDSLLACT</sequence>
<dbReference type="InterPro" id="IPR036397">
    <property type="entry name" value="RNaseH_sf"/>
</dbReference>
<protein>
    <submittedName>
        <fullName evidence="1">Uncharacterized protein</fullName>
    </submittedName>
</protein>
<dbReference type="AlphaFoldDB" id="A0A151I0D4"/>
<gene>
    <name evidence="1" type="ORF">ALC53_11315</name>
</gene>
<keyword evidence="2" id="KW-1185">Reference proteome</keyword>
<dbReference type="Proteomes" id="UP000078540">
    <property type="component" value="Unassembled WGS sequence"/>
</dbReference>
<evidence type="ECO:0000313" key="1">
    <source>
        <dbReference type="EMBL" id="KYM78247.1"/>
    </source>
</evidence>
<dbReference type="Gene3D" id="3.30.420.10">
    <property type="entry name" value="Ribonuclease H-like superfamily/Ribonuclease H"/>
    <property type="match status" value="1"/>
</dbReference>
<reference evidence="1 2" key="1">
    <citation type="submission" date="2015-09" db="EMBL/GenBank/DDBJ databases">
        <title>Atta colombica WGS genome.</title>
        <authorList>
            <person name="Nygaard S."/>
            <person name="Hu H."/>
            <person name="Boomsma J."/>
            <person name="Zhang G."/>
        </authorList>
    </citation>
    <scope>NUCLEOTIDE SEQUENCE [LARGE SCALE GENOMIC DNA]</scope>
    <source>
        <strain evidence="1">Treedump-2</strain>
        <tissue evidence="1">Whole body</tissue>
    </source>
</reference>